<sequence>MEMIQDTHPTPPVAVHTHKDYCVLFFSFRERTWESGVIRCVKCVIRYVWIPFWIQTRAVQRFSVLIFSTFFLAMLFQYTTCFSIQPLSTRTVFSIFDSHKYIETNLSNFPLFWP</sequence>
<evidence type="ECO:0000256" key="1">
    <source>
        <dbReference type="SAM" id="Phobius"/>
    </source>
</evidence>
<dbReference type="Proteomes" id="UP000249789">
    <property type="component" value="Unassembled WGS sequence"/>
</dbReference>
<keyword evidence="1" id="KW-0472">Membrane</keyword>
<dbReference type="EMBL" id="KZ824677">
    <property type="protein sequence ID" value="RAK73627.1"/>
    <property type="molecule type" value="Genomic_DNA"/>
</dbReference>
<keyword evidence="1" id="KW-1133">Transmembrane helix</keyword>
<evidence type="ECO:0000313" key="3">
    <source>
        <dbReference type="Proteomes" id="UP000249789"/>
    </source>
</evidence>
<keyword evidence="3" id="KW-1185">Reference proteome</keyword>
<name>A0A8G1RGV9_9EURO</name>
<proteinExistence type="predicted"/>
<protein>
    <submittedName>
        <fullName evidence="2">Uncharacterized protein</fullName>
    </submittedName>
</protein>
<dbReference type="GeneID" id="63857170"/>
<feature type="transmembrane region" description="Helical" evidence="1">
    <location>
        <begin position="62"/>
        <end position="80"/>
    </location>
</feature>
<dbReference type="RefSeq" id="XP_040797637.1">
    <property type="nucleotide sequence ID" value="XM_040939837.1"/>
</dbReference>
<gene>
    <name evidence="2" type="ORF">BO72DRAFT_228994</name>
</gene>
<evidence type="ECO:0000313" key="2">
    <source>
        <dbReference type="EMBL" id="RAK73627.1"/>
    </source>
</evidence>
<keyword evidence="1" id="KW-0812">Transmembrane</keyword>
<dbReference type="AlphaFoldDB" id="A0A8G1RGV9"/>
<dbReference type="VEuPathDB" id="FungiDB:BO72DRAFT_228994"/>
<organism evidence="2 3">
    <name type="scientific">Aspergillus fijiensis CBS 313.89</name>
    <dbReference type="NCBI Taxonomy" id="1448319"/>
    <lineage>
        <taxon>Eukaryota</taxon>
        <taxon>Fungi</taxon>
        <taxon>Dikarya</taxon>
        <taxon>Ascomycota</taxon>
        <taxon>Pezizomycotina</taxon>
        <taxon>Eurotiomycetes</taxon>
        <taxon>Eurotiomycetidae</taxon>
        <taxon>Eurotiales</taxon>
        <taxon>Aspergillaceae</taxon>
        <taxon>Aspergillus</taxon>
    </lineage>
</organism>
<reference evidence="2 3" key="1">
    <citation type="submission" date="2018-02" db="EMBL/GenBank/DDBJ databases">
        <title>The genomes of Aspergillus section Nigri reveals drivers in fungal speciation.</title>
        <authorList>
            <consortium name="DOE Joint Genome Institute"/>
            <person name="Vesth T.C."/>
            <person name="Nybo J."/>
            <person name="Theobald S."/>
            <person name="Brandl J."/>
            <person name="Frisvad J.C."/>
            <person name="Nielsen K.F."/>
            <person name="Lyhne E.K."/>
            <person name="Kogle M.E."/>
            <person name="Kuo A."/>
            <person name="Riley R."/>
            <person name="Clum A."/>
            <person name="Nolan M."/>
            <person name="Lipzen A."/>
            <person name="Salamov A."/>
            <person name="Henrissat B."/>
            <person name="Wiebenga A."/>
            <person name="De vries R.P."/>
            <person name="Grigoriev I.V."/>
            <person name="Mortensen U.H."/>
            <person name="Andersen M.R."/>
            <person name="Baker S.E."/>
        </authorList>
    </citation>
    <scope>NUCLEOTIDE SEQUENCE [LARGE SCALE GENOMIC DNA]</scope>
    <source>
        <strain evidence="2 3">CBS 313.89</strain>
    </source>
</reference>
<accession>A0A8G1RGV9</accession>